<keyword evidence="1" id="KW-0812">Transmembrane</keyword>
<protein>
    <submittedName>
        <fullName evidence="2">Uncharacterized protein</fullName>
    </submittedName>
</protein>
<name>A0A1W6QYC6_ENTFL</name>
<reference evidence="2" key="1">
    <citation type="submission" date="2016-12" db="EMBL/GenBank/DDBJ databases">
        <title>Characterization of a Plasmid Isolated from Enterococcus faecalis found in the Fecal Material of a Blue Whale.</title>
        <authorList>
            <person name="McLaughlin R."/>
        </authorList>
    </citation>
    <scope>NUCLEOTIDE SEQUENCE</scope>
    <source>
        <strain evidence="2">3</strain>
        <plasmid evidence="2">pGTC3</plasmid>
    </source>
</reference>
<dbReference type="AlphaFoldDB" id="A0A1W6QYC6"/>
<keyword evidence="1" id="KW-1133">Transmembrane helix</keyword>
<dbReference type="EMBL" id="KY303941">
    <property type="protein sequence ID" value="ARO46303.1"/>
    <property type="molecule type" value="Genomic_DNA"/>
</dbReference>
<sequence>MDRNFMKIKNKKRLFLLILISLLVKGFIYYSAIKSVLDTFFCWYFLLIISFVVSTVLDILISKKMEI</sequence>
<feature type="transmembrane region" description="Helical" evidence="1">
    <location>
        <begin position="42"/>
        <end position="61"/>
    </location>
</feature>
<evidence type="ECO:0000256" key="1">
    <source>
        <dbReference type="SAM" id="Phobius"/>
    </source>
</evidence>
<keyword evidence="1" id="KW-0472">Membrane</keyword>
<keyword evidence="2" id="KW-0614">Plasmid</keyword>
<organism evidence="2">
    <name type="scientific">Enterococcus faecalis</name>
    <name type="common">Streptococcus faecalis</name>
    <dbReference type="NCBI Taxonomy" id="1351"/>
    <lineage>
        <taxon>Bacteria</taxon>
        <taxon>Bacillati</taxon>
        <taxon>Bacillota</taxon>
        <taxon>Bacilli</taxon>
        <taxon>Lactobacillales</taxon>
        <taxon>Enterococcaceae</taxon>
        <taxon>Enterococcus</taxon>
    </lineage>
</organism>
<evidence type="ECO:0000313" key="2">
    <source>
        <dbReference type="EMBL" id="ARO46303.1"/>
    </source>
</evidence>
<geneLocation type="plasmid" evidence="2">
    <name>pGTC3</name>
</geneLocation>
<proteinExistence type="predicted"/>
<accession>A0A1W6QYC6</accession>